<comment type="caution">
    <text evidence="1">The sequence shown here is derived from an EMBL/GenBank/DDBJ whole genome shotgun (WGS) entry which is preliminary data.</text>
</comment>
<dbReference type="Proteomes" id="UP001281761">
    <property type="component" value="Unassembled WGS sequence"/>
</dbReference>
<sequence length="185" mass="20473">MVYALPTLSKDKSIAIACILALFTIIRDETGSEVVCANAGLTIHNTLLIYTLKVSHNNEVDTKAMTKSCLGIGGLYGSDMACMKYAMVDAETIFMIKSRVVHIGSFDGGPESLQKPASECNVFDMIQRIFHHITSARIGKQDVNKVPFTVAFSDILDYFTSINMTDDRRDSIIFLIKKLQDVLPK</sequence>
<reference evidence="1 2" key="1">
    <citation type="journal article" date="2022" name="bioRxiv">
        <title>Genomics of Preaxostyla Flagellates Illuminates Evolutionary Transitions and the Path Towards Mitochondrial Loss.</title>
        <authorList>
            <person name="Novak L.V.F."/>
            <person name="Treitli S.C."/>
            <person name="Pyrih J."/>
            <person name="Halakuc P."/>
            <person name="Pipaliya S.V."/>
            <person name="Vacek V."/>
            <person name="Brzon O."/>
            <person name="Soukal P."/>
            <person name="Eme L."/>
            <person name="Dacks J.B."/>
            <person name="Karnkowska A."/>
            <person name="Elias M."/>
            <person name="Hampl V."/>
        </authorList>
    </citation>
    <scope>NUCLEOTIDE SEQUENCE [LARGE SCALE GENOMIC DNA]</scope>
    <source>
        <strain evidence="1">NAU3</strain>
        <tissue evidence="1">Gut</tissue>
    </source>
</reference>
<name>A0ABQ9WY92_9EUKA</name>
<protein>
    <submittedName>
        <fullName evidence="1">Uncharacterized protein</fullName>
    </submittedName>
</protein>
<organism evidence="1 2">
    <name type="scientific">Blattamonas nauphoetae</name>
    <dbReference type="NCBI Taxonomy" id="2049346"/>
    <lineage>
        <taxon>Eukaryota</taxon>
        <taxon>Metamonada</taxon>
        <taxon>Preaxostyla</taxon>
        <taxon>Oxymonadida</taxon>
        <taxon>Blattamonas</taxon>
    </lineage>
</organism>
<dbReference type="EMBL" id="JARBJD010000297">
    <property type="protein sequence ID" value="KAK2944477.1"/>
    <property type="molecule type" value="Genomic_DNA"/>
</dbReference>
<proteinExistence type="predicted"/>
<evidence type="ECO:0000313" key="2">
    <source>
        <dbReference type="Proteomes" id="UP001281761"/>
    </source>
</evidence>
<accession>A0ABQ9WY92</accession>
<keyword evidence="2" id="KW-1185">Reference proteome</keyword>
<evidence type="ECO:0000313" key="1">
    <source>
        <dbReference type="EMBL" id="KAK2944477.1"/>
    </source>
</evidence>
<gene>
    <name evidence="1" type="ORF">BLNAU_20625</name>
</gene>